<dbReference type="Gene3D" id="3.40.50.1820">
    <property type="entry name" value="alpha/beta hydrolase"/>
    <property type="match status" value="1"/>
</dbReference>
<dbReference type="Pfam" id="PF00561">
    <property type="entry name" value="Abhydrolase_1"/>
    <property type="match status" value="1"/>
</dbReference>
<evidence type="ECO:0000259" key="3">
    <source>
        <dbReference type="Pfam" id="PF00561"/>
    </source>
</evidence>
<dbReference type="PANTHER" id="PTHR43798:SF33">
    <property type="entry name" value="HYDROLASE, PUTATIVE (AFU_ORTHOLOGUE AFUA_2G14860)-RELATED"/>
    <property type="match status" value="1"/>
</dbReference>
<dbReference type="AlphaFoldDB" id="A0A6A6XU14"/>
<organism evidence="4 5">
    <name type="scientific">Melanomma pulvis-pyrius CBS 109.77</name>
    <dbReference type="NCBI Taxonomy" id="1314802"/>
    <lineage>
        <taxon>Eukaryota</taxon>
        <taxon>Fungi</taxon>
        <taxon>Dikarya</taxon>
        <taxon>Ascomycota</taxon>
        <taxon>Pezizomycotina</taxon>
        <taxon>Dothideomycetes</taxon>
        <taxon>Pleosporomycetidae</taxon>
        <taxon>Pleosporales</taxon>
        <taxon>Melanommataceae</taxon>
        <taxon>Melanomma</taxon>
    </lineage>
</organism>
<keyword evidence="5" id="KW-1185">Reference proteome</keyword>
<dbReference type="InterPro" id="IPR029058">
    <property type="entry name" value="AB_hydrolase_fold"/>
</dbReference>
<dbReference type="InterPro" id="IPR002410">
    <property type="entry name" value="Peptidase_S33"/>
</dbReference>
<proteinExistence type="inferred from homology"/>
<dbReference type="OrthoDB" id="408373at2759"/>
<accession>A0A6A6XU14</accession>
<dbReference type="EMBL" id="MU001759">
    <property type="protein sequence ID" value="KAF2799748.1"/>
    <property type="molecule type" value="Genomic_DNA"/>
</dbReference>
<dbReference type="SUPFAM" id="SSF53474">
    <property type="entry name" value="alpha/beta-Hydrolases"/>
    <property type="match status" value="1"/>
</dbReference>
<reference evidence="4" key="1">
    <citation type="journal article" date="2020" name="Stud. Mycol.">
        <title>101 Dothideomycetes genomes: a test case for predicting lifestyles and emergence of pathogens.</title>
        <authorList>
            <person name="Haridas S."/>
            <person name="Albert R."/>
            <person name="Binder M."/>
            <person name="Bloem J."/>
            <person name="Labutti K."/>
            <person name="Salamov A."/>
            <person name="Andreopoulos B."/>
            <person name="Baker S."/>
            <person name="Barry K."/>
            <person name="Bills G."/>
            <person name="Bluhm B."/>
            <person name="Cannon C."/>
            <person name="Castanera R."/>
            <person name="Culley D."/>
            <person name="Daum C."/>
            <person name="Ezra D."/>
            <person name="Gonzalez J."/>
            <person name="Henrissat B."/>
            <person name="Kuo A."/>
            <person name="Liang C."/>
            <person name="Lipzen A."/>
            <person name="Lutzoni F."/>
            <person name="Magnuson J."/>
            <person name="Mondo S."/>
            <person name="Nolan M."/>
            <person name="Ohm R."/>
            <person name="Pangilinan J."/>
            <person name="Park H.-J."/>
            <person name="Ramirez L."/>
            <person name="Alfaro M."/>
            <person name="Sun H."/>
            <person name="Tritt A."/>
            <person name="Yoshinaga Y."/>
            <person name="Zwiers L.-H."/>
            <person name="Turgeon B."/>
            <person name="Goodwin S."/>
            <person name="Spatafora J."/>
            <person name="Crous P."/>
            <person name="Grigoriev I."/>
        </authorList>
    </citation>
    <scope>NUCLEOTIDE SEQUENCE</scope>
    <source>
        <strain evidence="4">CBS 109.77</strain>
    </source>
</reference>
<keyword evidence="2 4" id="KW-0378">Hydrolase</keyword>
<feature type="domain" description="AB hydrolase-1" evidence="3">
    <location>
        <begin position="24"/>
        <end position="268"/>
    </location>
</feature>
<dbReference type="PRINTS" id="PR00111">
    <property type="entry name" value="ABHYDROLASE"/>
</dbReference>
<evidence type="ECO:0000313" key="4">
    <source>
        <dbReference type="EMBL" id="KAF2799748.1"/>
    </source>
</evidence>
<dbReference type="GO" id="GO:0006508">
    <property type="term" value="P:proteolysis"/>
    <property type="evidence" value="ECO:0007669"/>
    <property type="project" value="InterPro"/>
</dbReference>
<dbReference type="PANTHER" id="PTHR43798">
    <property type="entry name" value="MONOACYLGLYCEROL LIPASE"/>
    <property type="match status" value="1"/>
</dbReference>
<evidence type="ECO:0000256" key="1">
    <source>
        <dbReference type="ARBA" id="ARBA00010088"/>
    </source>
</evidence>
<dbReference type="Proteomes" id="UP000799757">
    <property type="component" value="Unassembled WGS sequence"/>
</dbReference>
<name>A0A6A6XU14_9PLEO</name>
<dbReference type="PRINTS" id="PR00793">
    <property type="entry name" value="PROAMNOPTASE"/>
</dbReference>
<dbReference type="InterPro" id="IPR050266">
    <property type="entry name" value="AB_hydrolase_sf"/>
</dbReference>
<evidence type="ECO:0000313" key="5">
    <source>
        <dbReference type="Proteomes" id="UP000799757"/>
    </source>
</evidence>
<dbReference type="InterPro" id="IPR000073">
    <property type="entry name" value="AB_hydrolase_1"/>
</dbReference>
<evidence type="ECO:0000256" key="2">
    <source>
        <dbReference type="ARBA" id="ARBA00022801"/>
    </source>
</evidence>
<comment type="similarity">
    <text evidence="1">Belongs to the peptidase S33 family.</text>
</comment>
<protein>
    <submittedName>
        <fullName evidence="4">Alpha/beta-hydrolase</fullName>
    </submittedName>
</protein>
<dbReference type="GO" id="GO:0008233">
    <property type="term" value="F:peptidase activity"/>
    <property type="evidence" value="ECO:0007669"/>
    <property type="project" value="InterPro"/>
</dbReference>
<gene>
    <name evidence="4" type="ORF">K505DRAFT_294124</name>
</gene>
<sequence>MVEFILINGASLAYTITDNDTSKPLFVTLHGGRGFGDHKSDSQAYSPLSNQCRVLSFDFRGHGQSSRTGPYTFAQIVEDVEGIRRHFTGVESKFILCGGSFGGYIAQQYAISYPSNLSHLILRGTAPSYHHETEAIDILKTRLHKAPGMSVNMLQDKIFGKFDSDLEFQLVMHAAAPLYSENFDADSALRKCLATVYFAESHNELYSSEEKFFDYRNDLPKITAKTLVIVGNQDWICPPKQSHILASGIPGARLQVFENANHSVHLEKNAAVLAAVRKHLT</sequence>
<dbReference type="GO" id="GO:0016020">
    <property type="term" value="C:membrane"/>
    <property type="evidence" value="ECO:0007669"/>
    <property type="project" value="TreeGrafter"/>
</dbReference>